<dbReference type="Pfam" id="PF00646">
    <property type="entry name" value="F-box"/>
    <property type="match status" value="1"/>
</dbReference>
<dbReference type="Proteomes" id="UP000309340">
    <property type="component" value="Unassembled WGS sequence"/>
</dbReference>
<comment type="caution">
    <text evidence="8">The sequence shown here is derived from an EMBL/GenBank/DDBJ whole genome shotgun (WGS) entry which is preliminary data.</text>
</comment>
<dbReference type="PROSITE" id="PS50294">
    <property type="entry name" value="WD_REPEATS_REGION"/>
    <property type="match status" value="1"/>
</dbReference>
<dbReference type="OrthoDB" id="6262491at2759"/>
<feature type="compositionally biased region" description="Basic and acidic residues" evidence="6">
    <location>
        <begin position="494"/>
        <end position="511"/>
    </location>
</feature>
<sequence length="529" mass="57900">MDSPTASGQQAQSPPGPTIPTNPTPTTVPTTPQHPFYNLPSELILDIVDLLPPEAFINFAFANYPLLHAYGLGPALSRPRVVYITTQTRIPALFPLLRLPPEIMLHVMRNLKPIDIMRFAVANYQDLARQGIAPPLSAGTVGQLRHAVGMSRSDDPGHYFQTSDSLATSERKAAKAKNEHGQPITLPSKLLAVLAPPGGRSEVYVAEAAGNVKVVDLHVYRLALSQGGGPAIYAGCWDKNIYGAVLTGRLQATPWRPLLTGGHTDFVKRLLAAELGGYPVLISGGADATIIVWDVWTGVRIMHKLKGPAKAIQDLVVDPLGVPEELDESGGGLVLFSASSDREIRRWYIGRDRAYELPESIENPILAHETSVYKLCFDSVGDLWTASADKTAKHLVRSRDWECDTVLQHPDFVRDVVVDEETGLVVTACRDEEVRVWDASSGELVCVYSGHYEEVTGLALVRGWGVVSVSIDGTVRRWSLETGEMRKYLEEIEREKAGGEAKEGKREEKEGMLTAEEEAELAELMDDDD</sequence>
<dbReference type="GO" id="GO:0005634">
    <property type="term" value="C:nucleus"/>
    <property type="evidence" value="ECO:0007669"/>
    <property type="project" value="TreeGrafter"/>
</dbReference>
<evidence type="ECO:0000256" key="1">
    <source>
        <dbReference type="ARBA" id="ARBA00007968"/>
    </source>
</evidence>
<dbReference type="Pfam" id="PF00400">
    <property type="entry name" value="WD40"/>
    <property type="match status" value="1"/>
</dbReference>
<dbReference type="PANTHER" id="PTHR19849">
    <property type="entry name" value="PHOSPHOLIPASE A-2-ACTIVATING PROTEIN"/>
    <property type="match status" value="1"/>
</dbReference>
<evidence type="ECO:0000256" key="4">
    <source>
        <dbReference type="ARBA" id="ARBA00022737"/>
    </source>
</evidence>
<feature type="repeat" description="WD" evidence="5">
    <location>
        <begin position="406"/>
        <end position="447"/>
    </location>
</feature>
<dbReference type="GO" id="GO:0010992">
    <property type="term" value="P:ubiquitin recycling"/>
    <property type="evidence" value="ECO:0007669"/>
    <property type="project" value="TreeGrafter"/>
</dbReference>
<feature type="region of interest" description="Disordered" evidence="6">
    <location>
        <begin position="494"/>
        <end position="529"/>
    </location>
</feature>
<feature type="compositionally biased region" description="Pro residues" evidence="6">
    <location>
        <begin position="14"/>
        <end position="23"/>
    </location>
</feature>
<dbReference type="GO" id="GO:0043161">
    <property type="term" value="P:proteasome-mediated ubiquitin-dependent protein catabolic process"/>
    <property type="evidence" value="ECO:0007669"/>
    <property type="project" value="TreeGrafter"/>
</dbReference>
<organism evidence="8 9">
    <name type="scientific">Friedmanniomyces simplex</name>
    <dbReference type="NCBI Taxonomy" id="329884"/>
    <lineage>
        <taxon>Eukaryota</taxon>
        <taxon>Fungi</taxon>
        <taxon>Dikarya</taxon>
        <taxon>Ascomycota</taxon>
        <taxon>Pezizomycotina</taxon>
        <taxon>Dothideomycetes</taxon>
        <taxon>Dothideomycetidae</taxon>
        <taxon>Mycosphaerellales</taxon>
        <taxon>Teratosphaeriaceae</taxon>
        <taxon>Friedmanniomyces</taxon>
    </lineage>
</organism>
<dbReference type="InterPro" id="IPR036322">
    <property type="entry name" value="WD40_repeat_dom_sf"/>
</dbReference>
<feature type="compositionally biased region" description="Polar residues" evidence="6">
    <location>
        <begin position="1"/>
        <end position="13"/>
    </location>
</feature>
<dbReference type="InterPro" id="IPR001680">
    <property type="entry name" value="WD40_rpt"/>
</dbReference>
<feature type="domain" description="F-box" evidence="7">
    <location>
        <begin position="93"/>
        <end position="120"/>
    </location>
</feature>
<dbReference type="FunFam" id="2.130.10.10:FF:001196">
    <property type="entry name" value="WD repeat protein (AFU_orthologue AFUA_1G12380)"/>
    <property type="match status" value="1"/>
</dbReference>
<feature type="repeat" description="WD" evidence="5">
    <location>
        <begin position="281"/>
        <end position="303"/>
    </location>
</feature>
<dbReference type="STRING" id="329884.A0A4U0XHL1"/>
<dbReference type="PANTHER" id="PTHR19849:SF0">
    <property type="entry name" value="PHOSPHOLIPASE A-2-ACTIVATING PROTEIN"/>
    <property type="match status" value="1"/>
</dbReference>
<dbReference type="SUPFAM" id="SSF50978">
    <property type="entry name" value="WD40 repeat-like"/>
    <property type="match status" value="1"/>
</dbReference>
<dbReference type="PROSITE" id="PS50082">
    <property type="entry name" value="WD_REPEATS_2"/>
    <property type="match status" value="3"/>
</dbReference>
<dbReference type="InterPro" id="IPR019775">
    <property type="entry name" value="WD40_repeat_CS"/>
</dbReference>
<feature type="compositionally biased region" description="Low complexity" evidence="6">
    <location>
        <begin position="24"/>
        <end position="33"/>
    </location>
</feature>
<dbReference type="InterPro" id="IPR001810">
    <property type="entry name" value="F-box_dom"/>
</dbReference>
<evidence type="ECO:0000313" key="9">
    <source>
        <dbReference type="Proteomes" id="UP000309340"/>
    </source>
</evidence>
<dbReference type="GO" id="GO:0005737">
    <property type="term" value="C:cytoplasm"/>
    <property type="evidence" value="ECO:0007669"/>
    <property type="project" value="TreeGrafter"/>
</dbReference>
<keyword evidence="9" id="KW-1185">Reference proteome</keyword>
<dbReference type="InterPro" id="IPR020472">
    <property type="entry name" value="WD40_PAC1"/>
</dbReference>
<evidence type="ECO:0000256" key="5">
    <source>
        <dbReference type="PROSITE-ProRule" id="PRU00221"/>
    </source>
</evidence>
<protein>
    <recommendedName>
        <fullName evidence="7">F-box domain-containing protein</fullName>
    </recommendedName>
</protein>
<dbReference type="PROSITE" id="PS50181">
    <property type="entry name" value="FBOX"/>
    <property type="match status" value="1"/>
</dbReference>
<evidence type="ECO:0000256" key="6">
    <source>
        <dbReference type="SAM" id="MobiDB-lite"/>
    </source>
</evidence>
<dbReference type="AlphaFoldDB" id="A0A4U0XHL1"/>
<keyword evidence="3 5" id="KW-0853">WD repeat</keyword>
<dbReference type="Gene3D" id="2.130.10.10">
    <property type="entry name" value="YVTN repeat-like/Quinoprotein amine dehydrogenase"/>
    <property type="match status" value="2"/>
</dbReference>
<dbReference type="EMBL" id="NAJQ01000210">
    <property type="protein sequence ID" value="TKA74873.1"/>
    <property type="molecule type" value="Genomic_DNA"/>
</dbReference>
<evidence type="ECO:0000256" key="2">
    <source>
        <dbReference type="ARBA" id="ARBA00022490"/>
    </source>
</evidence>
<accession>A0A4U0XHL1</accession>
<feature type="region of interest" description="Disordered" evidence="6">
    <location>
        <begin position="1"/>
        <end position="33"/>
    </location>
</feature>
<dbReference type="GO" id="GO:0043130">
    <property type="term" value="F:ubiquitin binding"/>
    <property type="evidence" value="ECO:0007669"/>
    <property type="project" value="TreeGrafter"/>
</dbReference>
<evidence type="ECO:0000313" key="8">
    <source>
        <dbReference type="EMBL" id="TKA74873.1"/>
    </source>
</evidence>
<feature type="repeat" description="WD" evidence="5">
    <location>
        <begin position="448"/>
        <end position="488"/>
    </location>
</feature>
<dbReference type="PROSITE" id="PS00678">
    <property type="entry name" value="WD_REPEATS_1"/>
    <property type="match status" value="2"/>
</dbReference>
<gene>
    <name evidence="8" type="ORF">B0A55_05041</name>
</gene>
<keyword evidence="4" id="KW-0677">Repeat</keyword>
<dbReference type="InterPro" id="IPR015943">
    <property type="entry name" value="WD40/YVTN_repeat-like_dom_sf"/>
</dbReference>
<evidence type="ECO:0000259" key="7">
    <source>
        <dbReference type="PROSITE" id="PS50181"/>
    </source>
</evidence>
<comment type="similarity">
    <text evidence="1">Belongs to the WD repeat MET30/SCONB/SCON-2 family.</text>
</comment>
<dbReference type="SMART" id="SM00320">
    <property type="entry name" value="WD40"/>
    <property type="match status" value="5"/>
</dbReference>
<proteinExistence type="inferred from homology"/>
<reference evidence="8 9" key="1">
    <citation type="submission" date="2017-03" db="EMBL/GenBank/DDBJ databases">
        <title>Genomes of endolithic fungi from Antarctica.</title>
        <authorList>
            <person name="Coleine C."/>
            <person name="Masonjones S."/>
            <person name="Stajich J.E."/>
        </authorList>
    </citation>
    <scope>NUCLEOTIDE SEQUENCE [LARGE SCALE GENOMIC DNA]</scope>
    <source>
        <strain evidence="8 9">CCFEE 5184</strain>
    </source>
</reference>
<keyword evidence="2" id="KW-0963">Cytoplasm</keyword>
<feature type="compositionally biased region" description="Acidic residues" evidence="6">
    <location>
        <begin position="515"/>
        <end position="529"/>
    </location>
</feature>
<evidence type="ECO:0000256" key="3">
    <source>
        <dbReference type="ARBA" id="ARBA00022574"/>
    </source>
</evidence>
<name>A0A4U0XHL1_9PEZI</name>
<dbReference type="PRINTS" id="PR00320">
    <property type="entry name" value="GPROTEINBRPT"/>
</dbReference>